<comment type="caution">
    <text evidence="2">The sequence shown here is derived from an EMBL/GenBank/DDBJ whole genome shotgun (WGS) entry which is preliminary data.</text>
</comment>
<dbReference type="EMBL" id="MDYQ01000029">
    <property type="protein sequence ID" value="PRP86604.1"/>
    <property type="molecule type" value="Genomic_DNA"/>
</dbReference>
<organism evidence="2 3">
    <name type="scientific">Planoprotostelium fungivorum</name>
    <dbReference type="NCBI Taxonomy" id="1890364"/>
    <lineage>
        <taxon>Eukaryota</taxon>
        <taxon>Amoebozoa</taxon>
        <taxon>Evosea</taxon>
        <taxon>Variosea</taxon>
        <taxon>Cavosteliida</taxon>
        <taxon>Cavosteliaceae</taxon>
        <taxon>Planoprotostelium</taxon>
    </lineage>
</organism>
<dbReference type="InParanoid" id="A0A2P6NRL4"/>
<accession>A0A2P6NRL4</accession>
<proteinExistence type="predicted"/>
<dbReference type="AlphaFoldDB" id="A0A2P6NRL4"/>
<protein>
    <submittedName>
        <fullName evidence="2">Uncharacterized protein</fullName>
    </submittedName>
</protein>
<keyword evidence="3" id="KW-1185">Reference proteome</keyword>
<dbReference type="Proteomes" id="UP000241769">
    <property type="component" value="Unassembled WGS sequence"/>
</dbReference>
<evidence type="ECO:0000313" key="2">
    <source>
        <dbReference type="EMBL" id="PRP86604.1"/>
    </source>
</evidence>
<reference evidence="2 3" key="1">
    <citation type="journal article" date="2018" name="Genome Biol. Evol.">
        <title>Multiple Roots of Fruiting Body Formation in Amoebozoa.</title>
        <authorList>
            <person name="Hillmann F."/>
            <person name="Forbes G."/>
            <person name="Novohradska S."/>
            <person name="Ferling I."/>
            <person name="Riege K."/>
            <person name="Groth M."/>
            <person name="Westermann M."/>
            <person name="Marz M."/>
            <person name="Spaller T."/>
            <person name="Winckler T."/>
            <person name="Schaap P."/>
            <person name="Glockner G."/>
        </authorList>
    </citation>
    <scope>NUCLEOTIDE SEQUENCE [LARGE SCALE GENOMIC DNA]</scope>
    <source>
        <strain evidence="2 3">Jena</strain>
    </source>
</reference>
<feature type="non-terminal residue" evidence="2">
    <location>
        <position position="882"/>
    </location>
</feature>
<sequence>MLKRQRTEEPSPPNVAEETALKIILTSDKATAAIAFPTNGSRPHVRLANEKASELMSQLLEGSDGTNSTALSFWKSVQSAARGERVTEDEFFHTSGTHLRIKYRRTEVKDETIVIVTAKKVVVKKEAGVKTPPPPTTTHSSHETQAESPLNELSSLVNALEEDVVNKVLGNTQMHLSLLQFQDRGVFRYLAVNSELAHFLQVPSPQAIRGKTSCDLTDPSQLHLTQPSDELNMLLTDTAILYDQLHCNWNPVTKTSNFAIRFEQFPGATFFCALREVMSGTYLCMTIVHNRPLRVPGPRIPSAPLLGIPKMWVRNRWDEFVEDCLRYLHTNRKHASEDRIKLPEAFLNNSENVYCYAYQGQRGFLPSGDSDGYRWKSSRGAVCAGNLQRKYFYTELPDGRKLRRRVMWLEDIKGLCVIEYRHFTNNGNTEAEHLMAPECMDWPKIIREVSSQLSQRFTATVDRISSHFEMGETRVDQAELGSGNVVSYVNGILHNWASEFGRNVSSIDGSTRGCLCSHLRSLSYEISGAASFLSCHLPRDHRGSQRKVQKILVDSESKAGRASEARLIFRRHGDVWKMPSSHASPPIVRWVACGIDRPDFEETILQNDFSSMPEILSILPREDWNVFADLLYAYHSETDAWPLVLWGIQQRTRDDLSMNDEKFHDMVGKRNLFNDLTVKWNRALLEEFYTKAKATYQEFNNFDTEEEKLKICDLISLMMRFQAEADPADVPVMLIKTGALFTQYVGLGDDILDSTHFFWLDIAIIPIIKNPTLVGLDDLNYVRPAKLQNLLDECARLIHRYGYVKRDPIGEPYQSVMEHWATVARNAVPHQFSMENAERMERIYRAQNTPNPKKIKKLEEDIRNLIEENTEGYADTSSLISE</sequence>
<name>A0A2P6NRL4_9EUKA</name>
<gene>
    <name evidence="2" type="ORF">PROFUN_05242</name>
</gene>
<evidence type="ECO:0000313" key="3">
    <source>
        <dbReference type="Proteomes" id="UP000241769"/>
    </source>
</evidence>
<evidence type="ECO:0000256" key="1">
    <source>
        <dbReference type="SAM" id="MobiDB-lite"/>
    </source>
</evidence>
<feature type="region of interest" description="Disordered" evidence="1">
    <location>
        <begin position="126"/>
        <end position="150"/>
    </location>
</feature>